<dbReference type="InterPro" id="IPR036429">
    <property type="entry name" value="SpoA-like_sf"/>
</dbReference>
<evidence type="ECO:0000256" key="5">
    <source>
        <dbReference type="ARBA" id="ARBA00022500"/>
    </source>
</evidence>
<evidence type="ECO:0000256" key="2">
    <source>
        <dbReference type="ARBA" id="ARBA00009226"/>
    </source>
</evidence>
<gene>
    <name evidence="9" type="ORF">MMF98_15050</name>
</gene>
<evidence type="ECO:0000313" key="9">
    <source>
        <dbReference type="EMBL" id="MCJ0764534.1"/>
    </source>
</evidence>
<dbReference type="SUPFAM" id="SSF101801">
    <property type="entry name" value="Surface presentation of antigens (SPOA)"/>
    <property type="match status" value="1"/>
</dbReference>
<comment type="caution">
    <text evidence="9">The sequence shown here is derived from an EMBL/GenBank/DDBJ whole genome shotgun (WGS) entry which is preliminary data.</text>
</comment>
<keyword evidence="9" id="KW-0282">Flagellum</keyword>
<keyword evidence="7" id="KW-0472">Membrane</keyword>
<keyword evidence="5" id="KW-0145">Chemotaxis</keyword>
<feature type="domain" description="Flagellar motor switch protein FliN-like C-terminal" evidence="8">
    <location>
        <begin position="56"/>
        <end position="124"/>
    </location>
</feature>
<evidence type="ECO:0000256" key="6">
    <source>
        <dbReference type="ARBA" id="ARBA00022779"/>
    </source>
</evidence>
<protein>
    <recommendedName>
        <fullName evidence="3">Flagellar motor switch protein FliN</fullName>
    </recommendedName>
</protein>
<dbReference type="Pfam" id="PF01052">
    <property type="entry name" value="FliMN_C"/>
    <property type="match status" value="1"/>
</dbReference>
<dbReference type="Proteomes" id="UP001139447">
    <property type="component" value="Unassembled WGS sequence"/>
</dbReference>
<dbReference type="GO" id="GO:0005886">
    <property type="term" value="C:plasma membrane"/>
    <property type="evidence" value="ECO:0007669"/>
    <property type="project" value="UniProtKB-SubCell"/>
</dbReference>
<sequence>MNQVVKSLLAGAHPEIASMRESAPAVAQVIVMPELHGGDTAKESGAPLISPSTNPLYQVKAKLQVRVGEITLSVAELLALRENQVLSLNSGLDEPVDLLLENSVVARGQLVALDGHFALQIVELPVAMRLATQS</sequence>
<dbReference type="PRINTS" id="PR00956">
    <property type="entry name" value="FLGMOTORFLIN"/>
</dbReference>
<name>A0A9X1VYK2_9BURK</name>
<dbReference type="GO" id="GO:0006935">
    <property type="term" value="P:chemotaxis"/>
    <property type="evidence" value="ECO:0007669"/>
    <property type="project" value="UniProtKB-KW"/>
</dbReference>
<dbReference type="GO" id="GO:0071973">
    <property type="term" value="P:bacterial-type flagellum-dependent cell motility"/>
    <property type="evidence" value="ECO:0007669"/>
    <property type="project" value="InterPro"/>
</dbReference>
<keyword evidence="4" id="KW-1003">Cell membrane</keyword>
<dbReference type="RefSeq" id="WP_243307185.1">
    <property type="nucleotide sequence ID" value="NZ_JALGBI010000001.1"/>
</dbReference>
<dbReference type="AlphaFoldDB" id="A0A9X1VYK2"/>
<evidence type="ECO:0000256" key="1">
    <source>
        <dbReference type="ARBA" id="ARBA00004413"/>
    </source>
</evidence>
<proteinExistence type="inferred from homology"/>
<comment type="similarity">
    <text evidence="2">Belongs to the FliN/MopA/SpaO family.</text>
</comment>
<keyword evidence="9" id="KW-0966">Cell projection</keyword>
<accession>A0A9X1VYK2</accession>
<comment type="subcellular location">
    <subcellularLocation>
        <location evidence="1">Cell membrane</location>
        <topology evidence="1">Peripheral membrane protein</topology>
        <orientation evidence="1">Cytoplasmic side</orientation>
    </subcellularLocation>
</comment>
<evidence type="ECO:0000256" key="7">
    <source>
        <dbReference type="ARBA" id="ARBA00023136"/>
    </source>
</evidence>
<dbReference type="GO" id="GO:0003774">
    <property type="term" value="F:cytoskeletal motor activity"/>
    <property type="evidence" value="ECO:0007669"/>
    <property type="project" value="InterPro"/>
</dbReference>
<evidence type="ECO:0000313" key="10">
    <source>
        <dbReference type="Proteomes" id="UP001139447"/>
    </source>
</evidence>
<dbReference type="EMBL" id="JALGBI010000001">
    <property type="protein sequence ID" value="MCJ0764534.1"/>
    <property type="molecule type" value="Genomic_DNA"/>
</dbReference>
<dbReference type="PANTHER" id="PTHR43484:SF1">
    <property type="entry name" value="FLAGELLAR MOTOR SWITCH PROTEIN FLIN"/>
    <property type="match status" value="1"/>
</dbReference>
<dbReference type="PANTHER" id="PTHR43484">
    <property type="match status" value="1"/>
</dbReference>
<keyword evidence="10" id="KW-1185">Reference proteome</keyword>
<dbReference type="GO" id="GO:0009425">
    <property type="term" value="C:bacterial-type flagellum basal body"/>
    <property type="evidence" value="ECO:0007669"/>
    <property type="project" value="InterPro"/>
</dbReference>
<dbReference type="InterPro" id="IPR001172">
    <property type="entry name" value="FliN_T3SS_HrcQb"/>
</dbReference>
<dbReference type="InterPro" id="IPR001543">
    <property type="entry name" value="FliN-like_C"/>
</dbReference>
<dbReference type="Gene3D" id="2.30.330.10">
    <property type="entry name" value="SpoA-like"/>
    <property type="match status" value="1"/>
</dbReference>
<keyword evidence="6" id="KW-0283">Flagellar rotation</keyword>
<keyword evidence="9" id="KW-0969">Cilium</keyword>
<reference evidence="9" key="1">
    <citation type="submission" date="2022-03" db="EMBL/GenBank/DDBJ databases">
        <authorList>
            <person name="Woo C.Y."/>
        </authorList>
    </citation>
    <scope>NUCLEOTIDE SEQUENCE</scope>
    <source>
        <strain evidence="9">CYS-02</strain>
    </source>
</reference>
<organism evidence="9 10">
    <name type="scientific">Variovorax terrae</name>
    <dbReference type="NCBI Taxonomy" id="2923278"/>
    <lineage>
        <taxon>Bacteria</taxon>
        <taxon>Pseudomonadati</taxon>
        <taxon>Pseudomonadota</taxon>
        <taxon>Betaproteobacteria</taxon>
        <taxon>Burkholderiales</taxon>
        <taxon>Comamonadaceae</taxon>
        <taxon>Variovorax</taxon>
    </lineage>
</organism>
<evidence type="ECO:0000256" key="3">
    <source>
        <dbReference type="ARBA" id="ARBA00021897"/>
    </source>
</evidence>
<dbReference type="InterPro" id="IPR051469">
    <property type="entry name" value="FliN/MopA/SpaO"/>
</dbReference>
<evidence type="ECO:0000259" key="8">
    <source>
        <dbReference type="Pfam" id="PF01052"/>
    </source>
</evidence>
<evidence type="ECO:0000256" key="4">
    <source>
        <dbReference type="ARBA" id="ARBA00022475"/>
    </source>
</evidence>